<comment type="caution">
    <text evidence="2">The sequence shown here is derived from an EMBL/GenBank/DDBJ whole genome shotgun (WGS) entry which is preliminary data.</text>
</comment>
<protein>
    <submittedName>
        <fullName evidence="2">Uncharacterized protein</fullName>
    </submittedName>
</protein>
<feature type="region of interest" description="Disordered" evidence="1">
    <location>
        <begin position="75"/>
        <end position="123"/>
    </location>
</feature>
<gene>
    <name evidence="2" type="ORF">AB835_14255</name>
</gene>
<evidence type="ECO:0000313" key="3">
    <source>
        <dbReference type="Proteomes" id="UP000242502"/>
    </source>
</evidence>
<evidence type="ECO:0000256" key="1">
    <source>
        <dbReference type="SAM" id="MobiDB-lite"/>
    </source>
</evidence>
<organism evidence="2 3">
    <name type="scientific">Candidatus Endobugula sertula</name>
    <name type="common">Bugula neritina bacterial symbiont</name>
    <dbReference type="NCBI Taxonomy" id="62101"/>
    <lineage>
        <taxon>Bacteria</taxon>
        <taxon>Pseudomonadati</taxon>
        <taxon>Pseudomonadota</taxon>
        <taxon>Gammaproteobacteria</taxon>
        <taxon>Cellvibrionales</taxon>
        <taxon>Cellvibrionaceae</taxon>
        <taxon>Candidatus Endobugula</taxon>
    </lineage>
</organism>
<dbReference type="AlphaFoldDB" id="A0A1D2QLI2"/>
<sequence length="240" mass="26524">MLKSHANVNPFLAVFALLLLSAMLLVAPVSGKSALGSSDFRIDNILGNSVSNALIVLEKVENSRLAVLEISDVPEDIPSTQTPKNSEPQFSGGRPTVDGDPSSPEVSNRRSAESYDYYDGSNPNRGTLTNVEAREWYIAQEARIPSLIDKSAPLENQARQAFELRNGFRTEARDRQADRASASGITRENPNLTWEQVNNRARRRLSDNGVSNPTNDQIFQEIIGSSQRSRESVNRLLEIK</sequence>
<reference evidence="2 3" key="1">
    <citation type="journal article" date="2016" name="Appl. Environ. Microbiol.">
        <title>Lack of Overt Genome Reduction in the Bryostatin-Producing Bryozoan Symbiont "Candidatus Endobugula sertula".</title>
        <authorList>
            <person name="Miller I.J."/>
            <person name="Vanee N."/>
            <person name="Fong S.S."/>
            <person name="Lim-Fong G.E."/>
            <person name="Kwan J.C."/>
        </authorList>
    </citation>
    <scope>NUCLEOTIDE SEQUENCE [LARGE SCALE GENOMIC DNA]</scope>
    <source>
        <strain evidence="2">AB1-4</strain>
    </source>
</reference>
<feature type="compositionally biased region" description="Polar residues" evidence="1">
    <location>
        <begin position="78"/>
        <end position="89"/>
    </location>
</feature>
<proteinExistence type="predicted"/>
<accession>A0A1D2QLI2</accession>
<dbReference type="Proteomes" id="UP000242502">
    <property type="component" value="Unassembled WGS sequence"/>
</dbReference>
<evidence type="ECO:0000313" key="2">
    <source>
        <dbReference type="EMBL" id="ODS22425.1"/>
    </source>
</evidence>
<name>A0A1D2QLI2_9GAMM</name>
<dbReference type="EMBL" id="MDLC01000083">
    <property type="protein sequence ID" value="ODS22425.1"/>
    <property type="molecule type" value="Genomic_DNA"/>
</dbReference>